<dbReference type="RefSeq" id="WP_137277273.1">
    <property type="nucleotide sequence ID" value="NZ_QKNX01000006.1"/>
</dbReference>
<dbReference type="Proteomes" id="UP000308037">
    <property type="component" value="Unassembled WGS sequence"/>
</dbReference>
<gene>
    <name evidence="2" type="ORF">DM868_13015</name>
</gene>
<organism evidence="2 3">
    <name type="scientific">Natronomonas salsuginis</name>
    <dbReference type="NCBI Taxonomy" id="2217661"/>
    <lineage>
        <taxon>Archaea</taxon>
        <taxon>Methanobacteriati</taxon>
        <taxon>Methanobacteriota</taxon>
        <taxon>Stenosarchaea group</taxon>
        <taxon>Halobacteria</taxon>
        <taxon>Halobacteriales</taxon>
        <taxon>Natronomonadaceae</taxon>
        <taxon>Natronomonas</taxon>
    </lineage>
</organism>
<reference evidence="2 3" key="1">
    <citation type="submission" date="2019-04" db="EMBL/GenBank/DDBJ databases">
        <title>Natronomonas sp. F20-122 a newhaloarchaeon isolated from a saline saltern of Isla Bacuta, Huelva, Spain.</title>
        <authorList>
            <person name="Duran-Viseras A."/>
            <person name="Sanchez-Porro C."/>
            <person name="Ventosa A."/>
        </authorList>
    </citation>
    <scope>NUCLEOTIDE SEQUENCE [LARGE SCALE GENOMIC DNA]</scope>
    <source>
        <strain evidence="2 3">F20-122</strain>
    </source>
</reference>
<evidence type="ECO:0000313" key="2">
    <source>
        <dbReference type="EMBL" id="TKR24850.1"/>
    </source>
</evidence>
<evidence type="ECO:0000313" key="3">
    <source>
        <dbReference type="Proteomes" id="UP000308037"/>
    </source>
</evidence>
<protein>
    <submittedName>
        <fullName evidence="2">Uncharacterized protein</fullName>
    </submittedName>
</protein>
<dbReference type="OrthoDB" id="242474at2157"/>
<comment type="caution">
    <text evidence="2">The sequence shown here is derived from an EMBL/GenBank/DDBJ whole genome shotgun (WGS) entry which is preliminary data.</text>
</comment>
<feature type="region of interest" description="Disordered" evidence="1">
    <location>
        <begin position="150"/>
        <end position="169"/>
    </location>
</feature>
<accession>A0A4U5J739</accession>
<keyword evidence="3" id="KW-1185">Reference proteome</keyword>
<proteinExistence type="predicted"/>
<dbReference type="AlphaFoldDB" id="A0A4U5J739"/>
<sequence length="238" mass="25655">MDVSTKRSLPLCVGILVILLANPATVSPGMAKAPPEPVCGVCTSALDEAAGDHGVSLQRGESRMTIQLSRNGRAEFVAHVELTQGADRLRNDSLRDTIVRDVSYILVDDRVDLRTAIVDGDLRVRYASRDVAHTTLGVVQFDAFHTRGAPPLATGGEGSPYPGADRLTLRAPPGYELHGSHGDFTNETSARWHGDSHERYSGHIEEDVTISFSPEQSRFPNVRIAAANFLDWVGSLGG</sequence>
<evidence type="ECO:0000256" key="1">
    <source>
        <dbReference type="SAM" id="MobiDB-lite"/>
    </source>
</evidence>
<dbReference type="EMBL" id="QKNX01000006">
    <property type="protein sequence ID" value="TKR24850.1"/>
    <property type="molecule type" value="Genomic_DNA"/>
</dbReference>
<name>A0A4U5J739_9EURY</name>